<dbReference type="InterPro" id="IPR003347">
    <property type="entry name" value="JmjC_dom"/>
</dbReference>
<dbReference type="Gene3D" id="2.60.120.10">
    <property type="entry name" value="Jelly Rolls"/>
    <property type="match status" value="1"/>
</dbReference>
<name>A0ABN9RC23_9DINO</name>
<comment type="subcellular location">
    <subcellularLocation>
        <location evidence="2">Nucleus</location>
    </subcellularLocation>
</comment>
<evidence type="ECO:0000313" key="8">
    <source>
        <dbReference type="EMBL" id="CAK0816134.1"/>
    </source>
</evidence>
<dbReference type="PROSITE" id="PS51184">
    <property type="entry name" value="JMJC"/>
    <property type="match status" value="1"/>
</dbReference>
<proteinExistence type="predicted"/>
<evidence type="ECO:0000256" key="6">
    <source>
        <dbReference type="ARBA" id="ARBA00023242"/>
    </source>
</evidence>
<dbReference type="PANTHER" id="PTHR12461">
    <property type="entry name" value="HYPOXIA-INDUCIBLE FACTOR 1 ALPHA INHIBITOR-RELATED"/>
    <property type="match status" value="1"/>
</dbReference>
<dbReference type="Pfam" id="PF13621">
    <property type="entry name" value="Cupin_8"/>
    <property type="match status" value="1"/>
</dbReference>
<evidence type="ECO:0000256" key="3">
    <source>
        <dbReference type="ARBA" id="ARBA00022723"/>
    </source>
</evidence>
<dbReference type="SUPFAM" id="SSF51197">
    <property type="entry name" value="Clavaminate synthase-like"/>
    <property type="match status" value="1"/>
</dbReference>
<evidence type="ECO:0000256" key="2">
    <source>
        <dbReference type="ARBA" id="ARBA00004123"/>
    </source>
</evidence>
<accession>A0ABN9RC23</accession>
<sequence>MIRIPIIRIKEESQTTQIRLHHARRRGWLEMRWPRAPAAATAAAAAALWGEPASGASIWGVGKPQGHVEVRDVLPTPAEFFTEYVRPKDGPFAGVGKPVLFRGAAKRMPAYEKWTDEYLREKHGSVRMDQVETEKAETRTKYPHEDWTLEKFIDNYNTSEIYSTAQTPEGLSDDVYLLPCVNCGGFHSKMATTVTWFSSGSTRSVIHSDAQQNLHCMFDGRKDWILWSPTSKINSPRMGWVHAEEESKTNPAFKDAYGQYVGHIDVDDVDLKKYPGWGKLSWWNLTLQKGDCAYIPPRWFHFVEAPAQRSLSVHVWFDVGKSFKSDGCETLRQRGLNLSDYLIRLSDCQWGFGEKTRKPTKCKVKKPLSKSDEL</sequence>
<dbReference type="InterPro" id="IPR041667">
    <property type="entry name" value="Cupin_8"/>
</dbReference>
<keyword evidence="3" id="KW-0479">Metal-binding</keyword>
<evidence type="ECO:0000259" key="7">
    <source>
        <dbReference type="PROSITE" id="PS51184"/>
    </source>
</evidence>
<dbReference type="Proteomes" id="UP001189429">
    <property type="component" value="Unassembled WGS sequence"/>
</dbReference>
<evidence type="ECO:0000256" key="1">
    <source>
        <dbReference type="ARBA" id="ARBA00001954"/>
    </source>
</evidence>
<evidence type="ECO:0000313" key="9">
    <source>
        <dbReference type="Proteomes" id="UP001189429"/>
    </source>
</evidence>
<reference evidence="8" key="1">
    <citation type="submission" date="2023-10" db="EMBL/GenBank/DDBJ databases">
        <authorList>
            <person name="Chen Y."/>
            <person name="Shah S."/>
            <person name="Dougan E. K."/>
            <person name="Thang M."/>
            <person name="Chan C."/>
        </authorList>
    </citation>
    <scope>NUCLEOTIDE SEQUENCE [LARGE SCALE GENOMIC DNA]</scope>
</reference>
<gene>
    <name evidence="8" type="ORF">PCOR1329_LOCUS19193</name>
</gene>
<feature type="domain" description="JmjC" evidence="7">
    <location>
        <begin position="156"/>
        <end position="334"/>
    </location>
</feature>
<dbReference type="EMBL" id="CAUYUJ010006113">
    <property type="protein sequence ID" value="CAK0816134.1"/>
    <property type="molecule type" value="Genomic_DNA"/>
</dbReference>
<organism evidence="8 9">
    <name type="scientific">Prorocentrum cordatum</name>
    <dbReference type="NCBI Taxonomy" id="2364126"/>
    <lineage>
        <taxon>Eukaryota</taxon>
        <taxon>Sar</taxon>
        <taxon>Alveolata</taxon>
        <taxon>Dinophyceae</taxon>
        <taxon>Prorocentrales</taxon>
        <taxon>Prorocentraceae</taxon>
        <taxon>Prorocentrum</taxon>
    </lineage>
</organism>
<evidence type="ECO:0000256" key="4">
    <source>
        <dbReference type="ARBA" id="ARBA00023002"/>
    </source>
</evidence>
<protein>
    <recommendedName>
        <fullName evidence="7">JmjC domain-containing protein</fullName>
    </recommendedName>
</protein>
<keyword evidence="5" id="KW-0408">Iron</keyword>
<dbReference type="PANTHER" id="PTHR12461:SF106">
    <property type="entry name" value="BIFUNCTIONAL PEPTIDASE AND ARGINYL-HYDROXYLASE JMJD5"/>
    <property type="match status" value="1"/>
</dbReference>
<comment type="cofactor">
    <cofactor evidence="1">
        <name>Fe(2+)</name>
        <dbReference type="ChEBI" id="CHEBI:29033"/>
    </cofactor>
</comment>
<keyword evidence="9" id="KW-1185">Reference proteome</keyword>
<keyword evidence="4" id="KW-0560">Oxidoreductase</keyword>
<evidence type="ECO:0000256" key="5">
    <source>
        <dbReference type="ARBA" id="ARBA00023004"/>
    </source>
</evidence>
<keyword evidence="6" id="KW-0539">Nucleus</keyword>
<dbReference type="InterPro" id="IPR014710">
    <property type="entry name" value="RmlC-like_jellyroll"/>
</dbReference>
<comment type="caution">
    <text evidence="8">The sequence shown here is derived from an EMBL/GenBank/DDBJ whole genome shotgun (WGS) entry which is preliminary data.</text>
</comment>